<dbReference type="Pfam" id="PF13460">
    <property type="entry name" value="NAD_binding_10"/>
    <property type="match status" value="1"/>
</dbReference>
<dbReference type="InterPro" id="IPR036291">
    <property type="entry name" value="NAD(P)-bd_dom_sf"/>
</dbReference>
<feature type="domain" description="NAD(P)-binding" evidence="1">
    <location>
        <begin position="8"/>
        <end position="186"/>
    </location>
</feature>
<protein>
    <submittedName>
        <fullName evidence="2">NAD-dependent dehydratase</fullName>
    </submittedName>
</protein>
<comment type="caution">
    <text evidence="2">The sequence shown here is derived from an EMBL/GenBank/DDBJ whole genome shotgun (WGS) entry which is preliminary data.</text>
</comment>
<evidence type="ECO:0000313" key="2">
    <source>
        <dbReference type="EMBL" id="KJD32841.1"/>
    </source>
</evidence>
<dbReference type="InterPro" id="IPR016040">
    <property type="entry name" value="NAD(P)-bd_dom"/>
</dbReference>
<dbReference type="PATRIC" id="fig|1382798.3.peg.2863"/>
<evidence type="ECO:0000259" key="1">
    <source>
        <dbReference type="Pfam" id="PF13460"/>
    </source>
</evidence>
<dbReference type="CDD" id="cd05243">
    <property type="entry name" value="SDR_a5"/>
    <property type="match status" value="1"/>
</dbReference>
<reference evidence="2 3" key="1">
    <citation type="journal article" date="2015" name="Antonie Van Leeuwenhoek">
        <title>Tamlana nanhaiensis sp. nov., isolated from surface seawater collected from the South China Sea.</title>
        <authorList>
            <person name="Liu X."/>
            <person name="Lai Q."/>
            <person name="Du Y."/>
            <person name="Li G."/>
            <person name="Sun F."/>
            <person name="Shao Z."/>
        </authorList>
    </citation>
    <scope>NUCLEOTIDE SEQUENCE [LARGE SCALE GENOMIC DNA]</scope>
    <source>
        <strain evidence="2 3">FHC16</strain>
    </source>
</reference>
<keyword evidence="3" id="KW-1185">Reference proteome</keyword>
<dbReference type="AlphaFoldDB" id="A0A0D7W190"/>
<dbReference type="PANTHER" id="PTHR15020:SF50">
    <property type="entry name" value="UPF0659 PROTEIN YMR090W"/>
    <property type="match status" value="1"/>
</dbReference>
<gene>
    <name evidence="2" type="ORF">PK35_07620</name>
</gene>
<dbReference type="Proteomes" id="UP000032361">
    <property type="component" value="Unassembled WGS sequence"/>
</dbReference>
<accession>A0A0D7W190</accession>
<dbReference type="OrthoDB" id="9803892at2"/>
<dbReference type="SUPFAM" id="SSF51735">
    <property type="entry name" value="NAD(P)-binding Rossmann-fold domains"/>
    <property type="match status" value="1"/>
</dbReference>
<evidence type="ECO:0000313" key="3">
    <source>
        <dbReference type="Proteomes" id="UP000032361"/>
    </source>
</evidence>
<organism evidence="2 3">
    <name type="scientific">Neotamlana nanhaiensis</name>
    <dbReference type="NCBI Taxonomy" id="1382798"/>
    <lineage>
        <taxon>Bacteria</taxon>
        <taxon>Pseudomonadati</taxon>
        <taxon>Bacteroidota</taxon>
        <taxon>Flavobacteriia</taxon>
        <taxon>Flavobacteriales</taxon>
        <taxon>Flavobacteriaceae</taxon>
        <taxon>Neotamlana</taxon>
    </lineage>
</organism>
<dbReference type="Gene3D" id="3.40.50.720">
    <property type="entry name" value="NAD(P)-binding Rossmann-like Domain"/>
    <property type="match status" value="1"/>
</dbReference>
<dbReference type="STRING" id="1382798.PK35_07620"/>
<dbReference type="RefSeq" id="WP_044626112.1">
    <property type="nucleotide sequence ID" value="NZ_JTDV01000005.1"/>
</dbReference>
<dbReference type="EMBL" id="JTDV01000005">
    <property type="protein sequence ID" value="KJD32841.1"/>
    <property type="molecule type" value="Genomic_DNA"/>
</dbReference>
<proteinExistence type="predicted"/>
<dbReference type="PANTHER" id="PTHR15020">
    <property type="entry name" value="FLAVIN REDUCTASE-RELATED"/>
    <property type="match status" value="1"/>
</dbReference>
<name>A0A0D7W190_9FLAO</name>
<sequence>MKNILVAGANGTTGKQIVNLLNRSDHYTPIAMVRKQEQVSYFKDKGIQTVVADLEQDVTKAFSKQIDEVVFAAGSGGKNVIGVDQEGAKKLIDAAHENNVSKFVMLSSMGADNPEANSQLQEYLKAKHNADEYLKSSDLNYVIVRPGSLKNDDGAGKIELKNHFDKHGEISRADVAKTLVQCLDDDVPNNITFEILEGATLIKRAVFGLALTEVEV</sequence>